<proteinExistence type="predicted"/>
<evidence type="ECO:0000313" key="3">
    <source>
        <dbReference type="Proteomes" id="UP001596174"/>
    </source>
</evidence>
<reference evidence="3" key="1">
    <citation type="journal article" date="2019" name="Int. J. Syst. Evol. Microbiol.">
        <title>The Global Catalogue of Microorganisms (GCM) 10K type strain sequencing project: providing services to taxonomists for standard genome sequencing and annotation.</title>
        <authorList>
            <consortium name="The Broad Institute Genomics Platform"/>
            <consortium name="The Broad Institute Genome Sequencing Center for Infectious Disease"/>
            <person name="Wu L."/>
            <person name="Ma J."/>
        </authorList>
    </citation>
    <scope>NUCLEOTIDE SEQUENCE [LARGE SCALE GENOMIC DNA]</scope>
    <source>
        <strain evidence="3">JCM 4816</strain>
    </source>
</reference>
<dbReference type="PROSITE" id="PS51257">
    <property type="entry name" value="PROKAR_LIPOPROTEIN"/>
    <property type="match status" value="1"/>
</dbReference>
<dbReference type="RefSeq" id="WP_380583009.1">
    <property type="nucleotide sequence ID" value="NZ_JBHSQJ010000047.1"/>
</dbReference>
<feature type="chain" id="PRO_5046557379" description="Secreted protein" evidence="1">
    <location>
        <begin position="23"/>
        <end position="111"/>
    </location>
</feature>
<protein>
    <recommendedName>
        <fullName evidence="4">Secreted protein</fullName>
    </recommendedName>
</protein>
<accession>A0ABW1G308</accession>
<feature type="signal peptide" evidence="1">
    <location>
        <begin position="1"/>
        <end position="22"/>
    </location>
</feature>
<evidence type="ECO:0000313" key="2">
    <source>
        <dbReference type="EMBL" id="MFC5908014.1"/>
    </source>
</evidence>
<name>A0ABW1G308_9ACTN</name>
<organism evidence="2 3">
    <name type="scientific">Streptacidiphilus monticola</name>
    <dbReference type="NCBI Taxonomy" id="2161674"/>
    <lineage>
        <taxon>Bacteria</taxon>
        <taxon>Bacillati</taxon>
        <taxon>Actinomycetota</taxon>
        <taxon>Actinomycetes</taxon>
        <taxon>Kitasatosporales</taxon>
        <taxon>Streptomycetaceae</taxon>
        <taxon>Streptacidiphilus</taxon>
    </lineage>
</organism>
<sequence>MARFPRRALVTGVAALGLALTAAGCSDPSEGTVTATNGRIAEQVTSPNGQHCHNFVLQDVHSVNNNLLADILLYDGPDCTTPAHGKSYYLARGITTTDFGRVWRSFSVVGQ</sequence>
<dbReference type="EMBL" id="JBHSQJ010000047">
    <property type="protein sequence ID" value="MFC5908014.1"/>
    <property type="molecule type" value="Genomic_DNA"/>
</dbReference>
<keyword evidence="3" id="KW-1185">Reference proteome</keyword>
<evidence type="ECO:0008006" key="4">
    <source>
        <dbReference type="Google" id="ProtNLM"/>
    </source>
</evidence>
<evidence type="ECO:0000256" key="1">
    <source>
        <dbReference type="SAM" id="SignalP"/>
    </source>
</evidence>
<dbReference type="PROSITE" id="PS51318">
    <property type="entry name" value="TAT"/>
    <property type="match status" value="1"/>
</dbReference>
<keyword evidence="1" id="KW-0732">Signal</keyword>
<comment type="caution">
    <text evidence="2">The sequence shown here is derived from an EMBL/GenBank/DDBJ whole genome shotgun (WGS) entry which is preliminary data.</text>
</comment>
<gene>
    <name evidence="2" type="ORF">ACFP3V_12420</name>
</gene>
<dbReference type="Proteomes" id="UP001596174">
    <property type="component" value="Unassembled WGS sequence"/>
</dbReference>
<dbReference type="InterPro" id="IPR006311">
    <property type="entry name" value="TAT_signal"/>
</dbReference>